<protein>
    <submittedName>
        <fullName evidence="1">Uncharacterized protein</fullName>
    </submittedName>
</protein>
<evidence type="ECO:0000313" key="2">
    <source>
        <dbReference type="Proteomes" id="UP000323810"/>
    </source>
</evidence>
<reference evidence="1 2" key="1">
    <citation type="submission" date="2019-05" db="EMBL/GenBank/DDBJ databases">
        <title>Salmonella bacteriophage diversity and host specificity revealed by physiological characterization and whole genome sequencing.</title>
        <authorList>
            <person name="Fong K."/>
            <person name="Tremblay D."/>
            <person name="Delaquis P."/>
            <person name="Moineau S."/>
            <person name="Goodridge L."/>
            <person name="Levesque R."/>
            <person name="Wang S."/>
        </authorList>
    </citation>
    <scope>NUCLEOTIDE SEQUENCE [LARGE SCALE GENOMIC DNA]</scope>
</reference>
<proteinExistence type="predicted"/>
<evidence type="ECO:0000313" key="1">
    <source>
        <dbReference type="EMBL" id="QEI24745.1"/>
    </source>
</evidence>
<name>A0A5C0CG07_9CAUD</name>
<dbReference type="EMBL" id="MK972704">
    <property type="protein sequence ID" value="QEI24745.1"/>
    <property type="molecule type" value="Genomic_DNA"/>
</dbReference>
<organism evidence="1 2">
    <name type="scientific">Salmonella phage SE19</name>
    <dbReference type="NCBI Taxonomy" id="2592198"/>
    <lineage>
        <taxon>Viruses</taxon>
        <taxon>Duplodnaviria</taxon>
        <taxon>Heunggongvirae</taxon>
        <taxon>Uroviricota</taxon>
        <taxon>Caudoviricetes</taxon>
        <taxon>Demerecviridae</taxon>
        <taxon>Markadamsvirinae</taxon>
        <taxon>Epseptimavirus</taxon>
        <taxon>Epseptimavirus SE24</taxon>
    </lineage>
</organism>
<sequence length="58" mass="6625">MYTVPAPFHKFVVDGEHIIWYNKDQKLKQELKKDGVRSLVKPLSSTLPQTVQDDVGKA</sequence>
<accession>A0A5C0CG07</accession>
<dbReference type="Proteomes" id="UP000323810">
    <property type="component" value="Segment"/>
</dbReference>